<evidence type="ECO:0000313" key="3">
    <source>
        <dbReference type="Proteomes" id="UP000295620"/>
    </source>
</evidence>
<feature type="transmembrane region" description="Helical" evidence="1">
    <location>
        <begin position="130"/>
        <end position="150"/>
    </location>
</feature>
<dbReference type="Pfam" id="PF13430">
    <property type="entry name" value="DUF4112"/>
    <property type="match status" value="1"/>
</dbReference>
<dbReference type="EMBL" id="SNYC01000003">
    <property type="protein sequence ID" value="TDQ11384.1"/>
    <property type="molecule type" value="Genomic_DNA"/>
</dbReference>
<keyword evidence="3" id="KW-1185">Reference proteome</keyword>
<organism evidence="2 3">
    <name type="scientific">Pedobacter metabolipauper</name>
    <dbReference type="NCBI Taxonomy" id="425513"/>
    <lineage>
        <taxon>Bacteria</taxon>
        <taxon>Pseudomonadati</taxon>
        <taxon>Bacteroidota</taxon>
        <taxon>Sphingobacteriia</taxon>
        <taxon>Sphingobacteriales</taxon>
        <taxon>Sphingobacteriaceae</taxon>
        <taxon>Pedobacter</taxon>
    </lineage>
</organism>
<dbReference type="PANTHER" id="PTHR35519">
    <property type="entry name" value="MEMBRANE PROTEINS"/>
    <property type="match status" value="1"/>
</dbReference>
<sequence>MAVYPYNKEVNKARMLNWVTRFSYLMDEQFQIPGTKFRFGLDPVLNLIPFVGDMTGFLISGGLVLAMAKKGASSKIVVLMCLNIVLDATIGAIPFIGQLFDFYFKANTRNLKLMKEHYLENKHQGSGKNIIVFTLIVLFVLMILLALGLWKAAEWVGSLF</sequence>
<dbReference type="Proteomes" id="UP000295620">
    <property type="component" value="Unassembled WGS sequence"/>
</dbReference>
<gene>
    <name evidence="2" type="ORF">ATK78_0502</name>
</gene>
<reference evidence="2 3" key="1">
    <citation type="submission" date="2019-03" db="EMBL/GenBank/DDBJ databases">
        <title>Genomic Encyclopedia of Archaeal and Bacterial Type Strains, Phase II (KMG-II): from individual species to whole genera.</title>
        <authorList>
            <person name="Goeker M."/>
        </authorList>
    </citation>
    <scope>NUCLEOTIDE SEQUENCE [LARGE SCALE GENOMIC DNA]</scope>
    <source>
        <strain evidence="2 3">DSM 19035</strain>
    </source>
</reference>
<name>A0A4R6SXX8_9SPHI</name>
<protein>
    <submittedName>
        <fullName evidence="2">Uncharacterized protein DUF4112</fullName>
    </submittedName>
</protein>
<evidence type="ECO:0000313" key="2">
    <source>
        <dbReference type="EMBL" id="TDQ11384.1"/>
    </source>
</evidence>
<evidence type="ECO:0000256" key="1">
    <source>
        <dbReference type="SAM" id="Phobius"/>
    </source>
</evidence>
<dbReference type="RefSeq" id="WP_166664802.1">
    <property type="nucleotide sequence ID" value="NZ_SNYC01000003.1"/>
</dbReference>
<keyword evidence="1" id="KW-1133">Transmembrane helix</keyword>
<dbReference type="InterPro" id="IPR025187">
    <property type="entry name" value="DUF4112"/>
</dbReference>
<comment type="caution">
    <text evidence="2">The sequence shown here is derived from an EMBL/GenBank/DDBJ whole genome shotgun (WGS) entry which is preliminary data.</text>
</comment>
<keyword evidence="1" id="KW-0812">Transmembrane</keyword>
<feature type="transmembrane region" description="Helical" evidence="1">
    <location>
        <begin position="77"/>
        <end position="100"/>
    </location>
</feature>
<accession>A0A4R6SXX8</accession>
<proteinExistence type="predicted"/>
<feature type="transmembrane region" description="Helical" evidence="1">
    <location>
        <begin position="44"/>
        <end position="65"/>
    </location>
</feature>
<dbReference type="PANTHER" id="PTHR35519:SF2">
    <property type="entry name" value="PH DOMAIN PROTEIN"/>
    <property type="match status" value="1"/>
</dbReference>
<keyword evidence="1" id="KW-0472">Membrane</keyword>
<dbReference type="AlphaFoldDB" id="A0A4R6SXX8"/>